<protein>
    <submittedName>
        <fullName evidence="1">Uncharacterized protein</fullName>
    </submittedName>
</protein>
<keyword evidence="2" id="KW-1185">Reference proteome</keyword>
<comment type="caution">
    <text evidence="1">The sequence shown here is derived from an EMBL/GenBank/DDBJ whole genome shotgun (WGS) entry which is preliminary data.</text>
</comment>
<feature type="non-terminal residue" evidence="1">
    <location>
        <position position="1"/>
    </location>
</feature>
<evidence type="ECO:0000313" key="1">
    <source>
        <dbReference type="EMBL" id="GMT11776.1"/>
    </source>
</evidence>
<dbReference type="EMBL" id="BTSY01000001">
    <property type="protein sequence ID" value="GMT11776.1"/>
    <property type="molecule type" value="Genomic_DNA"/>
</dbReference>
<evidence type="ECO:0000313" key="2">
    <source>
        <dbReference type="Proteomes" id="UP001432322"/>
    </source>
</evidence>
<gene>
    <name evidence="1" type="ORF">PFISCL1PPCAC_3073</name>
</gene>
<sequence>LRGGGEGDYRDWEKPSIDKSIVDNSLFKKATFSKIFDTAANTSAVLDLLDWIQNNNTVEIIHVKMPLTVRNADAPFWIIDSIAYFSVPKFHNDTDVFINVTASNGARNVVVDNITERDICGKNISEITRLQSYKFIPADGN</sequence>
<proteinExistence type="predicted"/>
<dbReference type="Proteomes" id="UP001432322">
    <property type="component" value="Unassembled WGS sequence"/>
</dbReference>
<accession>A0AAV5UWZ0</accession>
<reference evidence="1" key="1">
    <citation type="submission" date="2023-10" db="EMBL/GenBank/DDBJ databases">
        <title>Genome assembly of Pristionchus species.</title>
        <authorList>
            <person name="Yoshida K."/>
            <person name="Sommer R.J."/>
        </authorList>
    </citation>
    <scope>NUCLEOTIDE SEQUENCE</scope>
    <source>
        <strain evidence="1">RS5133</strain>
    </source>
</reference>
<feature type="non-terminal residue" evidence="1">
    <location>
        <position position="141"/>
    </location>
</feature>
<organism evidence="1 2">
    <name type="scientific">Pristionchus fissidentatus</name>
    <dbReference type="NCBI Taxonomy" id="1538716"/>
    <lineage>
        <taxon>Eukaryota</taxon>
        <taxon>Metazoa</taxon>
        <taxon>Ecdysozoa</taxon>
        <taxon>Nematoda</taxon>
        <taxon>Chromadorea</taxon>
        <taxon>Rhabditida</taxon>
        <taxon>Rhabditina</taxon>
        <taxon>Diplogasteromorpha</taxon>
        <taxon>Diplogasteroidea</taxon>
        <taxon>Neodiplogasteridae</taxon>
        <taxon>Pristionchus</taxon>
    </lineage>
</organism>
<dbReference type="AlphaFoldDB" id="A0AAV5UWZ0"/>
<name>A0AAV5UWZ0_9BILA</name>